<proteinExistence type="predicted"/>
<dbReference type="EMBL" id="CM056812">
    <property type="protein sequence ID" value="KAJ8618991.1"/>
    <property type="molecule type" value="Genomic_DNA"/>
</dbReference>
<gene>
    <name evidence="1" type="ORF">MRB53_015177</name>
</gene>
<comment type="caution">
    <text evidence="1">The sequence shown here is derived from an EMBL/GenBank/DDBJ whole genome shotgun (WGS) entry which is preliminary data.</text>
</comment>
<evidence type="ECO:0000313" key="2">
    <source>
        <dbReference type="Proteomes" id="UP001234297"/>
    </source>
</evidence>
<evidence type="ECO:0000313" key="1">
    <source>
        <dbReference type="EMBL" id="KAJ8618991.1"/>
    </source>
</evidence>
<protein>
    <submittedName>
        <fullName evidence="1">Uncharacterized protein</fullName>
    </submittedName>
</protein>
<reference evidence="1 2" key="1">
    <citation type="journal article" date="2022" name="Hortic Res">
        <title>A haplotype resolved chromosomal level avocado genome allows analysis of novel avocado genes.</title>
        <authorList>
            <person name="Nath O."/>
            <person name="Fletcher S.J."/>
            <person name="Hayward A."/>
            <person name="Shaw L.M."/>
            <person name="Masouleh A.K."/>
            <person name="Furtado A."/>
            <person name="Henry R.J."/>
            <person name="Mitter N."/>
        </authorList>
    </citation>
    <scope>NUCLEOTIDE SEQUENCE [LARGE SCALE GENOMIC DNA]</scope>
    <source>
        <strain evidence="2">cv. Hass</strain>
    </source>
</reference>
<keyword evidence="2" id="KW-1185">Reference proteome</keyword>
<name>A0ACC2KD23_PERAE</name>
<organism evidence="1 2">
    <name type="scientific">Persea americana</name>
    <name type="common">Avocado</name>
    <dbReference type="NCBI Taxonomy" id="3435"/>
    <lineage>
        <taxon>Eukaryota</taxon>
        <taxon>Viridiplantae</taxon>
        <taxon>Streptophyta</taxon>
        <taxon>Embryophyta</taxon>
        <taxon>Tracheophyta</taxon>
        <taxon>Spermatophyta</taxon>
        <taxon>Magnoliopsida</taxon>
        <taxon>Magnoliidae</taxon>
        <taxon>Laurales</taxon>
        <taxon>Lauraceae</taxon>
        <taxon>Persea</taxon>
    </lineage>
</organism>
<accession>A0ACC2KD23</accession>
<sequence length="70" mass="7680">MESGARNMSTALGGEEFQNWVKIDPNQYAVAAASANAASATTSDKKKKAFLKGRDDRVVPYERNPRSFVE</sequence>
<dbReference type="Proteomes" id="UP001234297">
    <property type="component" value="Chromosome 4"/>
</dbReference>